<name>A0A135V6U8_9PEZI</name>
<proteinExistence type="predicted"/>
<sequence>MSPPGSATSLISIATIATYASTLSTDSYINDIDKSKINDGFVEMCNHITMVETSRRDRFANMKQIAEASDRLCKGMKFSIDFPEQEKRSLKSIEDDEN</sequence>
<evidence type="ECO:0000313" key="1">
    <source>
        <dbReference type="EMBL" id="KXH68410.1"/>
    </source>
</evidence>
<accession>A0A135V6U8</accession>
<dbReference type="EMBL" id="JFFI01000312">
    <property type="protein sequence ID" value="KXH68410.1"/>
    <property type="molecule type" value="Genomic_DNA"/>
</dbReference>
<evidence type="ECO:0000313" key="2">
    <source>
        <dbReference type="Proteomes" id="UP000070121"/>
    </source>
</evidence>
<dbReference type="Proteomes" id="UP000070121">
    <property type="component" value="Unassembled WGS sequence"/>
</dbReference>
<dbReference type="AlphaFoldDB" id="A0A135V6U8"/>
<comment type="caution">
    <text evidence="1">The sequence shown here is derived from an EMBL/GenBank/DDBJ whole genome shotgun (WGS) entry which is preliminary data.</text>
</comment>
<gene>
    <name evidence="1" type="ORF">CSAL01_00283</name>
</gene>
<reference evidence="1 2" key="1">
    <citation type="submission" date="2014-02" db="EMBL/GenBank/DDBJ databases">
        <title>The genome sequence of Colletotrichum salicis CBS 607.94.</title>
        <authorList>
            <person name="Baroncelli R."/>
            <person name="Thon M.R."/>
        </authorList>
    </citation>
    <scope>NUCLEOTIDE SEQUENCE [LARGE SCALE GENOMIC DNA]</scope>
    <source>
        <strain evidence="1 2">CBS 607.94</strain>
    </source>
</reference>
<organism evidence="1 2">
    <name type="scientific">Colletotrichum salicis</name>
    <dbReference type="NCBI Taxonomy" id="1209931"/>
    <lineage>
        <taxon>Eukaryota</taxon>
        <taxon>Fungi</taxon>
        <taxon>Dikarya</taxon>
        <taxon>Ascomycota</taxon>
        <taxon>Pezizomycotina</taxon>
        <taxon>Sordariomycetes</taxon>
        <taxon>Hypocreomycetidae</taxon>
        <taxon>Glomerellales</taxon>
        <taxon>Glomerellaceae</taxon>
        <taxon>Colletotrichum</taxon>
        <taxon>Colletotrichum acutatum species complex</taxon>
    </lineage>
</organism>
<keyword evidence="2" id="KW-1185">Reference proteome</keyword>
<protein>
    <submittedName>
        <fullName evidence="1">Uncharacterized protein</fullName>
    </submittedName>
</protein>